<keyword evidence="2" id="KW-0539">Nucleus</keyword>
<dbReference type="GO" id="GO:0006396">
    <property type="term" value="P:RNA processing"/>
    <property type="evidence" value="ECO:0007669"/>
    <property type="project" value="TreeGrafter"/>
</dbReference>
<comment type="caution">
    <text evidence="4">The sequence shown here is derived from an EMBL/GenBank/DDBJ whole genome shotgun (WGS) entry which is preliminary data.</text>
</comment>
<evidence type="ECO:0000313" key="5">
    <source>
        <dbReference type="Proteomes" id="UP001431783"/>
    </source>
</evidence>
<reference evidence="4 5" key="1">
    <citation type="submission" date="2023-03" db="EMBL/GenBank/DDBJ databases">
        <title>Genome insight into feeding habits of ladybird beetles.</title>
        <authorList>
            <person name="Li H.-S."/>
            <person name="Huang Y.-H."/>
            <person name="Pang H."/>
        </authorList>
    </citation>
    <scope>NUCLEOTIDE SEQUENCE [LARGE SCALE GENOMIC DNA]</scope>
    <source>
        <strain evidence="4">SYSU_2023b</strain>
        <tissue evidence="4">Whole body</tissue>
    </source>
</reference>
<evidence type="ECO:0000313" key="4">
    <source>
        <dbReference type="EMBL" id="KAK9871297.1"/>
    </source>
</evidence>
<gene>
    <name evidence="4" type="ORF">WA026_011566</name>
</gene>
<name>A0AAW1TSK3_9CUCU</name>
<dbReference type="Pfam" id="PF08698">
    <property type="entry name" value="Fcf2"/>
    <property type="match status" value="1"/>
</dbReference>
<dbReference type="PANTHER" id="PTHR21686">
    <property type="entry name" value="DEOXYNUCLEOTIDYLTRANSFERASE TERMINAL-INTERACTING PROTEIN 2"/>
    <property type="match status" value="1"/>
</dbReference>
<sequence length="254" mass="29642">MDDSVFIIDRGNDETVVTSTLSEDLKSSANNVLNEKPSHPLEHLFQEVEDVKAKPVETKPQVSLSENLYSGLSSRIKEKLAPVLDHKKKKDEITKLLSKSAVLSPEFEKQFAIGELYKSDKKLREERRKEREKTKGSKWFGLGAPEITEEVKRDLEILQMRSVLDPKRFYKKNDNKVLPKYFQIGKVMDSPLDYYSNRLTNKERKKTLVDELMADAQFKKYSKAKYVEIITERQKTHYKAWKQAKKLKKRNNCI</sequence>
<dbReference type="AlphaFoldDB" id="A0AAW1TSK3"/>
<protein>
    <recommendedName>
        <fullName evidence="3">Fcf2 pre-rRNA processing C-terminal domain-containing protein</fullName>
    </recommendedName>
</protein>
<accession>A0AAW1TSK3</accession>
<dbReference type="InterPro" id="IPR039883">
    <property type="entry name" value="Fcf2/DNTTIP2"/>
</dbReference>
<feature type="domain" description="Fcf2 pre-rRNA processing C-terminal" evidence="3">
    <location>
        <begin position="132"/>
        <end position="225"/>
    </location>
</feature>
<comment type="subcellular location">
    <subcellularLocation>
        <location evidence="1">Nucleus</location>
        <location evidence="1">Nucleolus</location>
    </subcellularLocation>
</comment>
<dbReference type="InterPro" id="IPR014810">
    <property type="entry name" value="Fcf2_C"/>
</dbReference>
<dbReference type="PANTHER" id="PTHR21686:SF12">
    <property type="entry name" value="DEOXYNUCLEOTIDYLTRANSFERASE TERMINAL-INTERACTING PROTEIN 2"/>
    <property type="match status" value="1"/>
</dbReference>
<evidence type="ECO:0000259" key="3">
    <source>
        <dbReference type="Pfam" id="PF08698"/>
    </source>
</evidence>
<dbReference type="EMBL" id="JARQZJ010000005">
    <property type="protein sequence ID" value="KAK9871297.1"/>
    <property type="molecule type" value="Genomic_DNA"/>
</dbReference>
<dbReference type="GO" id="GO:0003723">
    <property type="term" value="F:RNA binding"/>
    <property type="evidence" value="ECO:0007669"/>
    <property type="project" value="TreeGrafter"/>
</dbReference>
<proteinExistence type="predicted"/>
<organism evidence="4 5">
    <name type="scientific">Henosepilachna vigintioctopunctata</name>
    <dbReference type="NCBI Taxonomy" id="420089"/>
    <lineage>
        <taxon>Eukaryota</taxon>
        <taxon>Metazoa</taxon>
        <taxon>Ecdysozoa</taxon>
        <taxon>Arthropoda</taxon>
        <taxon>Hexapoda</taxon>
        <taxon>Insecta</taxon>
        <taxon>Pterygota</taxon>
        <taxon>Neoptera</taxon>
        <taxon>Endopterygota</taxon>
        <taxon>Coleoptera</taxon>
        <taxon>Polyphaga</taxon>
        <taxon>Cucujiformia</taxon>
        <taxon>Coccinelloidea</taxon>
        <taxon>Coccinellidae</taxon>
        <taxon>Epilachninae</taxon>
        <taxon>Epilachnini</taxon>
        <taxon>Henosepilachna</taxon>
    </lineage>
</organism>
<evidence type="ECO:0000256" key="1">
    <source>
        <dbReference type="ARBA" id="ARBA00004604"/>
    </source>
</evidence>
<dbReference type="Proteomes" id="UP001431783">
    <property type="component" value="Unassembled WGS sequence"/>
</dbReference>
<keyword evidence="5" id="KW-1185">Reference proteome</keyword>
<dbReference type="GO" id="GO:0005730">
    <property type="term" value="C:nucleolus"/>
    <property type="evidence" value="ECO:0007669"/>
    <property type="project" value="UniProtKB-SubCell"/>
</dbReference>
<evidence type="ECO:0000256" key="2">
    <source>
        <dbReference type="ARBA" id="ARBA00023242"/>
    </source>
</evidence>